<comment type="similarity">
    <text evidence="9">Belongs to the FtsQ/DivIB family. FtsQ subfamily.</text>
</comment>
<keyword evidence="8 9" id="KW-0131">Cell cycle</keyword>
<evidence type="ECO:0000256" key="1">
    <source>
        <dbReference type="ARBA" id="ARBA00004370"/>
    </source>
</evidence>
<keyword evidence="6 9" id="KW-1133">Transmembrane helix</keyword>
<dbReference type="HAMAP" id="MF_00911">
    <property type="entry name" value="FtsQ_subfam"/>
    <property type="match status" value="1"/>
</dbReference>
<dbReference type="Pfam" id="PF08478">
    <property type="entry name" value="POTRA_1"/>
    <property type="match status" value="1"/>
</dbReference>
<evidence type="ECO:0000256" key="9">
    <source>
        <dbReference type="HAMAP-Rule" id="MF_00911"/>
    </source>
</evidence>
<comment type="caution">
    <text evidence="12">The sequence shown here is derived from an EMBL/GenBank/DDBJ whole genome shotgun (WGS) entry which is preliminary data.</text>
</comment>
<evidence type="ECO:0000259" key="11">
    <source>
        <dbReference type="PROSITE" id="PS51779"/>
    </source>
</evidence>
<evidence type="ECO:0000256" key="3">
    <source>
        <dbReference type="ARBA" id="ARBA00022519"/>
    </source>
</evidence>
<evidence type="ECO:0000256" key="6">
    <source>
        <dbReference type="ARBA" id="ARBA00022989"/>
    </source>
</evidence>
<evidence type="ECO:0000256" key="7">
    <source>
        <dbReference type="ARBA" id="ARBA00023136"/>
    </source>
</evidence>
<evidence type="ECO:0000256" key="5">
    <source>
        <dbReference type="ARBA" id="ARBA00022692"/>
    </source>
</evidence>
<sequence length="336" mass="36538">MQSLNFWPLRPRQKGETQADPLFQRAIVPPRGRSLTTIRVPNSREVRKVASRRLRRIELASSRKQRPWRLFALVFMGLSATYGLWSGGQVQKLYEQAENGVGAMAVAAGLGAQRIVLEGQRHASDAEIAGALGANSNTILLGFDTAAAKERLEQVPWVKHAQVMRLLPSTLKVVIEERTPFAIWQNKGKTYVVDSEGAVLAPAVPDAYPALPIVVGEGAAKNASELFATLDMFSNLDEQLLAAIRVGDRRWNLKLISGLDVMLPDDNIGQALTALTDLDDRRGILNRNIASVDLRLGDRVTVRLHEAPRIPAGGPPSQDPELPTASTSAAPPKGST</sequence>
<dbReference type="InterPro" id="IPR013685">
    <property type="entry name" value="POTRA_FtsQ_type"/>
</dbReference>
<keyword evidence="3 9" id="KW-0997">Cell inner membrane</keyword>
<gene>
    <name evidence="9" type="primary">ftsQ</name>
    <name evidence="12" type="ORF">ACFQ2F_11585</name>
</gene>
<dbReference type="Pfam" id="PF03799">
    <property type="entry name" value="FtsQ_DivIB_C"/>
    <property type="match status" value="1"/>
</dbReference>
<comment type="subcellular location">
    <subcellularLocation>
        <location evidence="9">Cell inner membrane</location>
        <topology evidence="9">Single-pass type II membrane protein</topology>
    </subcellularLocation>
    <subcellularLocation>
        <location evidence="1">Membrane</location>
    </subcellularLocation>
    <text evidence="9">Localizes to the division septum.</text>
</comment>
<evidence type="ECO:0000256" key="8">
    <source>
        <dbReference type="ARBA" id="ARBA00023306"/>
    </source>
</evidence>
<feature type="compositionally biased region" description="Polar residues" evidence="10">
    <location>
        <begin position="324"/>
        <end position="336"/>
    </location>
</feature>
<feature type="domain" description="POTRA" evidence="11">
    <location>
        <begin position="110"/>
        <end position="178"/>
    </location>
</feature>
<dbReference type="GO" id="GO:0051301">
    <property type="term" value="P:cell division"/>
    <property type="evidence" value="ECO:0007669"/>
    <property type="project" value="UniProtKB-KW"/>
</dbReference>
<feature type="region of interest" description="Disordered" evidence="10">
    <location>
        <begin position="307"/>
        <end position="336"/>
    </location>
</feature>
<dbReference type="InterPro" id="IPR005548">
    <property type="entry name" value="Cell_div_FtsQ/DivIB_C"/>
</dbReference>
<comment type="function">
    <text evidence="9">Essential cell division protein.</text>
</comment>
<keyword evidence="4 9" id="KW-0132">Cell division</keyword>
<evidence type="ECO:0000256" key="2">
    <source>
        <dbReference type="ARBA" id="ARBA00022475"/>
    </source>
</evidence>
<protein>
    <recommendedName>
        <fullName evidence="9">Cell division protein FtsQ</fullName>
    </recommendedName>
</protein>
<evidence type="ECO:0000256" key="4">
    <source>
        <dbReference type="ARBA" id="ARBA00022618"/>
    </source>
</evidence>
<dbReference type="Gene3D" id="3.40.50.11690">
    <property type="entry name" value="Cell division protein FtsQ/DivIB"/>
    <property type="match status" value="1"/>
</dbReference>
<keyword evidence="2 9" id="KW-1003">Cell membrane</keyword>
<dbReference type="PROSITE" id="PS51779">
    <property type="entry name" value="POTRA"/>
    <property type="match status" value="1"/>
</dbReference>
<accession>A0ABW3JE74</accession>
<dbReference type="PANTHER" id="PTHR35851">
    <property type="entry name" value="CELL DIVISION PROTEIN FTSQ"/>
    <property type="match status" value="1"/>
</dbReference>
<dbReference type="InterPro" id="IPR045335">
    <property type="entry name" value="FtsQ_C_sf"/>
</dbReference>
<proteinExistence type="inferred from homology"/>
<name>A0ABW3JE74_9HYPH</name>
<evidence type="ECO:0000313" key="13">
    <source>
        <dbReference type="Proteomes" id="UP001597102"/>
    </source>
</evidence>
<keyword evidence="5 9" id="KW-0812">Transmembrane</keyword>
<dbReference type="InterPro" id="IPR034746">
    <property type="entry name" value="POTRA"/>
</dbReference>
<dbReference type="Proteomes" id="UP001597102">
    <property type="component" value="Unassembled WGS sequence"/>
</dbReference>
<dbReference type="Gene3D" id="3.10.20.310">
    <property type="entry name" value="membrane protein fhac"/>
    <property type="match status" value="1"/>
</dbReference>
<dbReference type="EMBL" id="JBHTJO010000001">
    <property type="protein sequence ID" value="MFD0987737.1"/>
    <property type="molecule type" value="Genomic_DNA"/>
</dbReference>
<keyword evidence="13" id="KW-1185">Reference proteome</keyword>
<evidence type="ECO:0000256" key="10">
    <source>
        <dbReference type="SAM" id="MobiDB-lite"/>
    </source>
</evidence>
<keyword evidence="7 9" id="KW-0472">Membrane</keyword>
<reference evidence="13" key="1">
    <citation type="journal article" date="2019" name="Int. J. Syst. Evol. Microbiol.">
        <title>The Global Catalogue of Microorganisms (GCM) 10K type strain sequencing project: providing services to taxonomists for standard genome sequencing and annotation.</title>
        <authorList>
            <consortium name="The Broad Institute Genomics Platform"/>
            <consortium name="The Broad Institute Genome Sequencing Center for Infectious Disease"/>
            <person name="Wu L."/>
            <person name="Ma J."/>
        </authorList>
    </citation>
    <scope>NUCLEOTIDE SEQUENCE [LARGE SCALE GENOMIC DNA]</scope>
    <source>
        <strain evidence="13">CCUG 61697</strain>
    </source>
</reference>
<dbReference type="PANTHER" id="PTHR35851:SF1">
    <property type="entry name" value="CELL DIVISION PROTEIN FTSQ"/>
    <property type="match status" value="1"/>
</dbReference>
<organism evidence="12 13">
    <name type="scientific">Methyloligella solikamskensis</name>
    <dbReference type="NCBI Taxonomy" id="1177756"/>
    <lineage>
        <taxon>Bacteria</taxon>
        <taxon>Pseudomonadati</taxon>
        <taxon>Pseudomonadota</taxon>
        <taxon>Alphaproteobacteria</taxon>
        <taxon>Hyphomicrobiales</taxon>
        <taxon>Hyphomicrobiaceae</taxon>
        <taxon>Methyloligella</taxon>
    </lineage>
</organism>
<dbReference type="InterPro" id="IPR026579">
    <property type="entry name" value="FtsQ"/>
</dbReference>
<dbReference type="RefSeq" id="WP_379090004.1">
    <property type="nucleotide sequence ID" value="NZ_JBHTJO010000001.1"/>
</dbReference>
<evidence type="ECO:0000313" key="12">
    <source>
        <dbReference type="EMBL" id="MFD0987737.1"/>
    </source>
</evidence>